<sequence>MTLEMTPAMQKIFSYKAFIFDLDGTLINSMPFHVKAWIQVGAEHGFVVDPALIYSMGGVSSRDVVTYFASQGHDVGDIDEFVKRKVQLYRENMDKVETIKPIEEVLKKGHELGIKIAVGTGTQRINAVDILKKLGLERYVDAIVCADDVKRHKPFPDTFLKCCSLMGVEPKDTLVFEDGKLGVQAAIDGGMHCVEVVDCKCDFAIKTSL</sequence>
<dbReference type="SUPFAM" id="SSF56784">
    <property type="entry name" value="HAD-like"/>
    <property type="match status" value="1"/>
</dbReference>
<dbReference type="InterPro" id="IPR051806">
    <property type="entry name" value="HAD-like_SPP"/>
</dbReference>
<dbReference type="PANTHER" id="PTHR43481:SF4">
    <property type="entry name" value="GLYCEROL-1-PHOSPHATE PHOSPHOHYDROLASE 1-RELATED"/>
    <property type="match status" value="1"/>
</dbReference>
<comment type="similarity">
    <text evidence="1">Belongs to the HAD-like hydrolase superfamily. CbbY/CbbZ/Gph/YieH family.</text>
</comment>
<dbReference type="CDD" id="cd07505">
    <property type="entry name" value="HAD_BPGM-like"/>
    <property type="match status" value="1"/>
</dbReference>
<dbReference type="GO" id="GO:0050308">
    <property type="term" value="F:sugar-phosphatase activity"/>
    <property type="evidence" value="ECO:0007669"/>
    <property type="project" value="TreeGrafter"/>
</dbReference>
<evidence type="ECO:0000256" key="1">
    <source>
        <dbReference type="ARBA" id="ARBA00006171"/>
    </source>
</evidence>
<keyword evidence="3" id="KW-1185">Reference proteome</keyword>
<evidence type="ECO:0000313" key="3">
    <source>
        <dbReference type="Proteomes" id="UP000250086"/>
    </source>
</evidence>
<dbReference type="SFLD" id="SFLDS00003">
    <property type="entry name" value="Haloacid_Dehalogenase"/>
    <property type="match status" value="1"/>
</dbReference>
<protein>
    <submittedName>
        <fullName evidence="2">Phosphatase YqaB</fullName>
        <ecNumber evidence="2">3.1.3.-</ecNumber>
    </submittedName>
</protein>
<dbReference type="SFLD" id="SFLDG01129">
    <property type="entry name" value="C1.5:_HAD__Beta-PGM__Phosphata"/>
    <property type="match status" value="1"/>
</dbReference>
<dbReference type="OrthoDB" id="9782449at2"/>
<reference evidence="2 3" key="1">
    <citation type="submission" date="2018-06" db="EMBL/GenBank/DDBJ databases">
        <authorList>
            <consortium name="Pathogen Informatics"/>
            <person name="Doyle S."/>
        </authorList>
    </citation>
    <scope>NUCLEOTIDE SEQUENCE [LARGE SCALE GENOMIC DNA]</scope>
    <source>
        <strain evidence="2 3">NCTC13093</strain>
    </source>
</reference>
<dbReference type="NCBIfam" id="TIGR02009">
    <property type="entry name" value="PGMB-YQAB-SF"/>
    <property type="match status" value="1"/>
</dbReference>
<dbReference type="Gene3D" id="3.40.50.1000">
    <property type="entry name" value="HAD superfamily/HAD-like"/>
    <property type="match status" value="1"/>
</dbReference>
<dbReference type="Proteomes" id="UP000250086">
    <property type="component" value="Unassembled WGS sequence"/>
</dbReference>
<dbReference type="SFLD" id="SFLDG01135">
    <property type="entry name" value="C1.5.6:_HAD__Beta-PGM__Phospha"/>
    <property type="match status" value="1"/>
</dbReference>
<dbReference type="InterPro" id="IPR010976">
    <property type="entry name" value="B-phosphoglucomutase_hydrolase"/>
</dbReference>
<dbReference type="InterPro" id="IPR023198">
    <property type="entry name" value="PGP-like_dom2"/>
</dbReference>
<keyword evidence="2" id="KW-0378">Hydrolase</keyword>
<dbReference type="NCBIfam" id="TIGR01509">
    <property type="entry name" value="HAD-SF-IA-v3"/>
    <property type="match status" value="1"/>
</dbReference>
<dbReference type="InterPro" id="IPR023214">
    <property type="entry name" value="HAD_sf"/>
</dbReference>
<gene>
    <name evidence="2" type="primary">yqaB_1</name>
    <name evidence="2" type="ORF">NCTC13093_01359</name>
</gene>
<dbReference type="Pfam" id="PF13419">
    <property type="entry name" value="HAD_2"/>
    <property type="match status" value="1"/>
</dbReference>
<accession>A0A2X0WTW0</accession>
<dbReference type="EC" id="3.1.3.-" evidence="2"/>
<dbReference type="AlphaFoldDB" id="A0A2X0WTW0"/>
<dbReference type="EMBL" id="UAPV01000001">
    <property type="protein sequence ID" value="SPT69962.1"/>
    <property type="molecule type" value="Genomic_DNA"/>
</dbReference>
<dbReference type="PANTHER" id="PTHR43481">
    <property type="entry name" value="FRUCTOSE-1-PHOSPHATE PHOSPHATASE"/>
    <property type="match status" value="1"/>
</dbReference>
<proteinExistence type="inferred from homology"/>
<organism evidence="2 3">
    <name type="scientific">Anaerobiospirillum thomasii</name>
    <dbReference type="NCBI Taxonomy" id="179995"/>
    <lineage>
        <taxon>Bacteria</taxon>
        <taxon>Pseudomonadati</taxon>
        <taxon>Pseudomonadota</taxon>
        <taxon>Gammaproteobacteria</taxon>
        <taxon>Aeromonadales</taxon>
        <taxon>Succinivibrionaceae</taxon>
        <taxon>Anaerobiospirillum</taxon>
    </lineage>
</organism>
<dbReference type="Gene3D" id="1.10.150.240">
    <property type="entry name" value="Putative phosphatase, domain 2"/>
    <property type="match status" value="1"/>
</dbReference>
<dbReference type="RefSeq" id="WP_113744080.1">
    <property type="nucleotide sequence ID" value="NZ_UAPU01000007.1"/>
</dbReference>
<dbReference type="InterPro" id="IPR036412">
    <property type="entry name" value="HAD-like_sf"/>
</dbReference>
<dbReference type="InterPro" id="IPR041492">
    <property type="entry name" value="HAD_2"/>
</dbReference>
<name>A0A2X0WTW0_9GAMM</name>
<dbReference type="InterPro" id="IPR006439">
    <property type="entry name" value="HAD-SF_hydro_IA"/>
</dbReference>
<evidence type="ECO:0000313" key="2">
    <source>
        <dbReference type="EMBL" id="SPT69962.1"/>
    </source>
</evidence>